<gene>
    <name evidence="1" type="ORF">FA95DRAFT_1555566</name>
</gene>
<accession>A0ACB8S305</accession>
<comment type="caution">
    <text evidence="1">The sequence shown here is derived from an EMBL/GenBank/DDBJ whole genome shotgun (WGS) entry which is preliminary data.</text>
</comment>
<dbReference type="Proteomes" id="UP000814033">
    <property type="component" value="Unassembled WGS sequence"/>
</dbReference>
<reference evidence="1" key="2">
    <citation type="journal article" date="2022" name="New Phytol.">
        <title>Evolutionary transition to the ectomycorrhizal habit in the genomes of a hyperdiverse lineage of mushroom-forming fungi.</title>
        <authorList>
            <person name="Looney B."/>
            <person name="Miyauchi S."/>
            <person name="Morin E."/>
            <person name="Drula E."/>
            <person name="Courty P.E."/>
            <person name="Kohler A."/>
            <person name="Kuo A."/>
            <person name="LaButti K."/>
            <person name="Pangilinan J."/>
            <person name="Lipzen A."/>
            <person name="Riley R."/>
            <person name="Andreopoulos W."/>
            <person name="He G."/>
            <person name="Johnson J."/>
            <person name="Nolan M."/>
            <person name="Tritt A."/>
            <person name="Barry K.W."/>
            <person name="Grigoriev I.V."/>
            <person name="Nagy L.G."/>
            <person name="Hibbett D."/>
            <person name="Henrissat B."/>
            <person name="Matheny P.B."/>
            <person name="Labbe J."/>
            <person name="Martin F.M."/>
        </authorList>
    </citation>
    <scope>NUCLEOTIDE SEQUENCE</scope>
    <source>
        <strain evidence="1">FP105234-sp</strain>
    </source>
</reference>
<protein>
    <submittedName>
        <fullName evidence="1">Uncharacterized protein</fullName>
    </submittedName>
</protein>
<name>A0ACB8S305_9AGAM</name>
<proteinExistence type="predicted"/>
<organism evidence="1 2">
    <name type="scientific">Auriscalpium vulgare</name>
    <dbReference type="NCBI Taxonomy" id="40419"/>
    <lineage>
        <taxon>Eukaryota</taxon>
        <taxon>Fungi</taxon>
        <taxon>Dikarya</taxon>
        <taxon>Basidiomycota</taxon>
        <taxon>Agaricomycotina</taxon>
        <taxon>Agaricomycetes</taxon>
        <taxon>Russulales</taxon>
        <taxon>Auriscalpiaceae</taxon>
        <taxon>Auriscalpium</taxon>
    </lineage>
</organism>
<dbReference type="EMBL" id="MU275861">
    <property type="protein sequence ID" value="KAI0050448.1"/>
    <property type="molecule type" value="Genomic_DNA"/>
</dbReference>
<keyword evidence="2" id="KW-1185">Reference proteome</keyword>
<sequence>MLSARPRSLLCASALRTRPSWLSGSCRCVNADSSMKRTESDNCQTICVSIRIQDCTKACPLFPLSIPVGRYALASAYGNVVTVASPRYARGRSV</sequence>
<evidence type="ECO:0000313" key="1">
    <source>
        <dbReference type="EMBL" id="KAI0050448.1"/>
    </source>
</evidence>
<evidence type="ECO:0000313" key="2">
    <source>
        <dbReference type="Proteomes" id="UP000814033"/>
    </source>
</evidence>
<reference evidence="1" key="1">
    <citation type="submission" date="2021-02" db="EMBL/GenBank/DDBJ databases">
        <authorList>
            <consortium name="DOE Joint Genome Institute"/>
            <person name="Ahrendt S."/>
            <person name="Looney B.P."/>
            <person name="Miyauchi S."/>
            <person name="Morin E."/>
            <person name="Drula E."/>
            <person name="Courty P.E."/>
            <person name="Chicoki N."/>
            <person name="Fauchery L."/>
            <person name="Kohler A."/>
            <person name="Kuo A."/>
            <person name="Labutti K."/>
            <person name="Pangilinan J."/>
            <person name="Lipzen A."/>
            <person name="Riley R."/>
            <person name="Andreopoulos W."/>
            <person name="He G."/>
            <person name="Johnson J."/>
            <person name="Barry K.W."/>
            <person name="Grigoriev I.V."/>
            <person name="Nagy L."/>
            <person name="Hibbett D."/>
            <person name="Henrissat B."/>
            <person name="Matheny P.B."/>
            <person name="Labbe J."/>
            <person name="Martin F."/>
        </authorList>
    </citation>
    <scope>NUCLEOTIDE SEQUENCE</scope>
    <source>
        <strain evidence="1">FP105234-sp</strain>
    </source>
</reference>